<dbReference type="CDD" id="cd01557">
    <property type="entry name" value="BCAT_beta_family"/>
    <property type="match status" value="1"/>
</dbReference>
<keyword evidence="9 16" id="KW-0808">Transferase</keyword>
<dbReference type="EC" id="2.6.1.42" evidence="16"/>
<dbReference type="InterPro" id="IPR018300">
    <property type="entry name" value="Aminotrans_IV_CS"/>
</dbReference>
<evidence type="ECO:0000256" key="10">
    <source>
        <dbReference type="ARBA" id="ARBA00022898"/>
    </source>
</evidence>
<evidence type="ECO:0000256" key="8">
    <source>
        <dbReference type="ARBA" id="ARBA00022605"/>
    </source>
</evidence>
<evidence type="ECO:0000256" key="14">
    <source>
        <dbReference type="ARBA" id="ARBA00049229"/>
    </source>
</evidence>
<dbReference type="PANTHER" id="PTHR42743">
    <property type="entry name" value="AMINO-ACID AMINOTRANSFERASE"/>
    <property type="match status" value="1"/>
</dbReference>
<evidence type="ECO:0000256" key="13">
    <source>
        <dbReference type="ARBA" id="ARBA00048798"/>
    </source>
</evidence>
<comment type="function">
    <text evidence="2 16">Acts on leucine, isoleucine and valine.</text>
</comment>
<comment type="pathway">
    <text evidence="5 16">Amino-acid biosynthesis; L-leucine biosynthesis; L-leucine from 3-methyl-2-oxobutanoate: step 4/4.</text>
</comment>
<dbReference type="PANTHER" id="PTHR42743:SF11">
    <property type="entry name" value="AMINODEOXYCHORISMATE LYASE"/>
    <property type="match status" value="1"/>
</dbReference>
<dbReference type="Pfam" id="PF01063">
    <property type="entry name" value="Aminotran_4"/>
    <property type="match status" value="1"/>
</dbReference>
<dbReference type="NCBIfam" id="NF005146">
    <property type="entry name" value="PRK06606.1"/>
    <property type="match status" value="1"/>
</dbReference>
<protein>
    <recommendedName>
        <fullName evidence="16">Branched-chain-amino-acid aminotransferase</fullName>
        <shortName evidence="16">BCAT</shortName>
        <ecNumber evidence="16">2.6.1.42</ecNumber>
    </recommendedName>
</protein>
<dbReference type="InterPro" id="IPR036038">
    <property type="entry name" value="Aminotransferase-like"/>
</dbReference>
<evidence type="ECO:0000313" key="18">
    <source>
        <dbReference type="Proteomes" id="UP000825933"/>
    </source>
</evidence>
<reference evidence="18" key="1">
    <citation type="journal article" date="2022" name="Microbiol. Resour. Announc.">
        <title>Draft Genome Sequence of a Methanogenic Archaeon from West Spitsbergen Permafrost.</title>
        <authorList>
            <person name="Trubitsyn V."/>
            <person name="Rivkina E."/>
            <person name="Shcherbakova V."/>
        </authorList>
    </citation>
    <scope>NUCLEOTIDE SEQUENCE [LARGE SCALE GENOMIC DNA]</scope>
    <source>
        <strain evidence="18">VT</strain>
    </source>
</reference>
<dbReference type="InterPro" id="IPR050571">
    <property type="entry name" value="Class-IV_PLP-Dep_Aminotrnsfr"/>
</dbReference>
<keyword evidence="18" id="KW-1185">Reference proteome</keyword>
<comment type="pathway">
    <text evidence="4 16">Amino-acid biosynthesis; L-valine biosynthesis; L-valine from pyruvate: step 4/4.</text>
</comment>
<dbReference type="NCBIfam" id="TIGR01122">
    <property type="entry name" value="ilvE_I"/>
    <property type="match status" value="1"/>
</dbReference>
<keyword evidence="11 16" id="KW-0100">Branched-chain amino acid biosynthesis</keyword>
<comment type="catalytic activity">
    <reaction evidence="12 16">
        <text>L-valine + 2-oxoglutarate = 3-methyl-2-oxobutanoate + L-glutamate</text>
        <dbReference type="Rhea" id="RHEA:24813"/>
        <dbReference type="ChEBI" id="CHEBI:11851"/>
        <dbReference type="ChEBI" id="CHEBI:16810"/>
        <dbReference type="ChEBI" id="CHEBI:29985"/>
        <dbReference type="ChEBI" id="CHEBI:57762"/>
        <dbReference type="EC" id="2.6.1.42"/>
    </reaction>
</comment>
<keyword evidence="8 16" id="KW-0028">Amino-acid biosynthesis</keyword>
<dbReference type="Gene3D" id="3.20.10.10">
    <property type="entry name" value="D-amino Acid Aminotransferase, subunit A, domain 2"/>
    <property type="match status" value="1"/>
</dbReference>
<dbReference type="EMBL" id="JAIOUQ010000003">
    <property type="protein sequence ID" value="MBZ2165067.1"/>
    <property type="molecule type" value="Genomic_DNA"/>
</dbReference>
<dbReference type="InterPro" id="IPR001544">
    <property type="entry name" value="Aminotrans_IV"/>
</dbReference>
<dbReference type="GO" id="GO:0009082">
    <property type="term" value="P:branched-chain amino acid biosynthetic process"/>
    <property type="evidence" value="ECO:0007669"/>
    <property type="project" value="UniProtKB-KW"/>
</dbReference>
<keyword evidence="10 16" id="KW-0663">Pyridoxal phosphate</keyword>
<evidence type="ECO:0000256" key="16">
    <source>
        <dbReference type="RuleBase" id="RU364094"/>
    </source>
</evidence>
<gene>
    <name evidence="16" type="primary">ilvE</name>
    <name evidence="17" type="ORF">K8N75_03280</name>
</gene>
<comment type="cofactor">
    <cofactor evidence="1 16">
        <name>pyridoxal 5'-phosphate</name>
        <dbReference type="ChEBI" id="CHEBI:597326"/>
    </cofactor>
</comment>
<evidence type="ECO:0000256" key="4">
    <source>
        <dbReference type="ARBA" id="ARBA00004931"/>
    </source>
</evidence>
<dbReference type="FunFam" id="3.20.10.10:FF:000001">
    <property type="entry name" value="Branched-chain-amino-acid aminotransferase"/>
    <property type="match status" value="1"/>
</dbReference>
<comment type="similarity">
    <text evidence="6 15">Belongs to the class-IV pyridoxal-phosphate-dependent aminotransferase family.</text>
</comment>
<name>A0A8T5USG8_9EURY</name>
<evidence type="ECO:0000256" key="9">
    <source>
        <dbReference type="ARBA" id="ARBA00022679"/>
    </source>
</evidence>
<evidence type="ECO:0000256" key="2">
    <source>
        <dbReference type="ARBA" id="ARBA00003109"/>
    </source>
</evidence>
<evidence type="ECO:0000256" key="12">
    <source>
        <dbReference type="ARBA" id="ARBA00048212"/>
    </source>
</evidence>
<evidence type="ECO:0000313" key="17">
    <source>
        <dbReference type="EMBL" id="MBZ2165067.1"/>
    </source>
</evidence>
<comment type="catalytic activity">
    <reaction evidence="14 16">
        <text>L-leucine + 2-oxoglutarate = 4-methyl-2-oxopentanoate + L-glutamate</text>
        <dbReference type="Rhea" id="RHEA:18321"/>
        <dbReference type="ChEBI" id="CHEBI:16810"/>
        <dbReference type="ChEBI" id="CHEBI:17865"/>
        <dbReference type="ChEBI" id="CHEBI:29985"/>
        <dbReference type="ChEBI" id="CHEBI:57427"/>
        <dbReference type="EC" id="2.6.1.42"/>
    </reaction>
</comment>
<evidence type="ECO:0000256" key="3">
    <source>
        <dbReference type="ARBA" id="ARBA00004824"/>
    </source>
</evidence>
<dbReference type="GO" id="GO:0005829">
    <property type="term" value="C:cytosol"/>
    <property type="evidence" value="ECO:0007669"/>
    <property type="project" value="TreeGrafter"/>
</dbReference>
<dbReference type="Proteomes" id="UP000825933">
    <property type="component" value="Unassembled WGS sequence"/>
</dbReference>
<comment type="pathway">
    <text evidence="3 16">Amino-acid biosynthesis; L-isoleucine biosynthesis; L-isoleucine from 2-oxobutanoate: step 4/4.</text>
</comment>
<evidence type="ECO:0000256" key="6">
    <source>
        <dbReference type="ARBA" id="ARBA00009320"/>
    </source>
</evidence>
<evidence type="ECO:0000256" key="11">
    <source>
        <dbReference type="ARBA" id="ARBA00023304"/>
    </source>
</evidence>
<proteinExistence type="inferred from homology"/>
<dbReference type="AlphaFoldDB" id="A0A8T5USG8"/>
<dbReference type="SUPFAM" id="SSF56752">
    <property type="entry name" value="D-aminoacid aminotransferase-like PLP-dependent enzymes"/>
    <property type="match status" value="1"/>
</dbReference>
<organism evidence="17 18">
    <name type="scientific">Methanobacterium spitsbergense</name>
    <dbReference type="NCBI Taxonomy" id="2874285"/>
    <lineage>
        <taxon>Archaea</taxon>
        <taxon>Methanobacteriati</taxon>
        <taxon>Methanobacteriota</taxon>
        <taxon>Methanomada group</taxon>
        <taxon>Methanobacteria</taxon>
        <taxon>Methanobacteriales</taxon>
        <taxon>Methanobacteriaceae</taxon>
        <taxon>Methanobacterium</taxon>
    </lineage>
</organism>
<dbReference type="PROSITE" id="PS00770">
    <property type="entry name" value="AA_TRANSFER_CLASS_4"/>
    <property type="match status" value="1"/>
</dbReference>
<dbReference type="GO" id="GO:0008652">
    <property type="term" value="P:amino acid biosynthetic process"/>
    <property type="evidence" value="ECO:0007669"/>
    <property type="project" value="UniProtKB-KW"/>
</dbReference>
<evidence type="ECO:0000256" key="1">
    <source>
        <dbReference type="ARBA" id="ARBA00001933"/>
    </source>
</evidence>
<accession>A0A8T5USG8</accession>
<dbReference type="InterPro" id="IPR043132">
    <property type="entry name" value="BCAT-like_C"/>
</dbReference>
<evidence type="ECO:0000256" key="7">
    <source>
        <dbReference type="ARBA" id="ARBA00022576"/>
    </source>
</evidence>
<comment type="catalytic activity">
    <reaction evidence="13 16">
        <text>L-isoleucine + 2-oxoglutarate = (S)-3-methyl-2-oxopentanoate + L-glutamate</text>
        <dbReference type="Rhea" id="RHEA:24801"/>
        <dbReference type="ChEBI" id="CHEBI:16810"/>
        <dbReference type="ChEBI" id="CHEBI:29985"/>
        <dbReference type="ChEBI" id="CHEBI:35146"/>
        <dbReference type="ChEBI" id="CHEBI:58045"/>
        <dbReference type="EC" id="2.6.1.42"/>
    </reaction>
</comment>
<dbReference type="RefSeq" id="WP_223790696.1">
    <property type="nucleotide sequence ID" value="NZ_JAIOUQ010000003.1"/>
</dbReference>
<dbReference type="InterPro" id="IPR033939">
    <property type="entry name" value="BCAT_family"/>
</dbReference>
<evidence type="ECO:0000256" key="15">
    <source>
        <dbReference type="RuleBase" id="RU004106"/>
    </source>
</evidence>
<dbReference type="InterPro" id="IPR043131">
    <property type="entry name" value="BCAT-like_N"/>
</dbReference>
<comment type="caution">
    <text evidence="17">The sequence shown here is derived from an EMBL/GenBank/DDBJ whole genome shotgun (WGS) entry which is preliminary data.</text>
</comment>
<sequence length="310" mass="34899">MAFDESGKIWFNGNFVDWKDANLHVLSHVVHYGTSVFEGIRCYETKKGPAVFRLREHVQRLINSGKIYRMIIPYSIDDLSQAIVKTIQINKLKACYIRPVAFRGYGELGVYPMNCPVETVIAAWAWGKYLGEKAIEEGVDVGISSWRRMAPDTMPNMAKAGSNYMNSQLAKMESIINGYDEGIMLDYQGMVSEGSGENIFVVKDDILFTPPISSSLLSGLTRDAIIILANELELEVREEQIPREMLYIADEVFLTGTAAEVTPVRSVDKIIVGEGYRGEITRKLQETFFTIVNGENEDKYGWLTHVNSDL</sequence>
<keyword evidence="7 16" id="KW-0032">Aminotransferase</keyword>
<dbReference type="GO" id="GO:0004084">
    <property type="term" value="F:branched-chain-amino-acid transaminase activity"/>
    <property type="evidence" value="ECO:0007669"/>
    <property type="project" value="UniProtKB-EC"/>
</dbReference>
<evidence type="ECO:0000256" key="5">
    <source>
        <dbReference type="ARBA" id="ARBA00005072"/>
    </source>
</evidence>
<dbReference type="Gene3D" id="3.30.470.10">
    <property type="match status" value="1"/>
</dbReference>
<dbReference type="InterPro" id="IPR005785">
    <property type="entry name" value="B_amino_transI"/>
</dbReference>